<accession>A0ABN3V9I9</accession>
<comment type="caution">
    <text evidence="1">The sequence shown here is derived from an EMBL/GenBank/DDBJ whole genome shotgun (WGS) entry which is preliminary data.</text>
</comment>
<organism evidence="1 2">
    <name type="scientific">Saccharopolyspora taberi</name>
    <dbReference type="NCBI Taxonomy" id="60895"/>
    <lineage>
        <taxon>Bacteria</taxon>
        <taxon>Bacillati</taxon>
        <taxon>Actinomycetota</taxon>
        <taxon>Actinomycetes</taxon>
        <taxon>Pseudonocardiales</taxon>
        <taxon>Pseudonocardiaceae</taxon>
        <taxon>Saccharopolyspora</taxon>
    </lineage>
</organism>
<dbReference type="EMBL" id="BAAAUX010000010">
    <property type="protein sequence ID" value="GAA2784047.1"/>
    <property type="molecule type" value="Genomic_DNA"/>
</dbReference>
<name>A0ABN3V9I9_9PSEU</name>
<keyword evidence="2" id="KW-1185">Reference proteome</keyword>
<dbReference type="Proteomes" id="UP001500979">
    <property type="component" value="Unassembled WGS sequence"/>
</dbReference>
<evidence type="ECO:0000313" key="2">
    <source>
        <dbReference type="Proteomes" id="UP001500979"/>
    </source>
</evidence>
<evidence type="ECO:0000313" key="1">
    <source>
        <dbReference type="EMBL" id="GAA2784047.1"/>
    </source>
</evidence>
<protein>
    <submittedName>
        <fullName evidence="1">Uncharacterized protein</fullName>
    </submittedName>
</protein>
<reference evidence="1 2" key="1">
    <citation type="journal article" date="2019" name="Int. J. Syst. Evol. Microbiol.">
        <title>The Global Catalogue of Microorganisms (GCM) 10K type strain sequencing project: providing services to taxonomists for standard genome sequencing and annotation.</title>
        <authorList>
            <consortium name="The Broad Institute Genomics Platform"/>
            <consortium name="The Broad Institute Genome Sequencing Center for Infectious Disease"/>
            <person name="Wu L."/>
            <person name="Ma J."/>
        </authorList>
    </citation>
    <scope>NUCLEOTIDE SEQUENCE [LARGE SCALE GENOMIC DNA]</scope>
    <source>
        <strain evidence="1 2">JCM 9383</strain>
    </source>
</reference>
<sequence>MLAGSVCGLARGTRVLACDTCGLTRSTRVLACGLIGGPRLLPISTPLLIGSARLLTDARPLPGDAWLPTGDACLRSGLRRLRSPRLLRVLRPLRSPARQRDGRGIPRGLVRCLRLRLLRSVAGGARGLVGHVLHCPAPS</sequence>
<proteinExistence type="predicted"/>
<gene>
    <name evidence="1" type="ORF">GCM10010470_17620</name>
</gene>